<feature type="signal peptide" evidence="6">
    <location>
        <begin position="1"/>
        <end position="21"/>
    </location>
</feature>
<dbReference type="InterPro" id="IPR036737">
    <property type="entry name" value="OmpA-like_sf"/>
</dbReference>
<dbReference type="Pfam" id="PF00691">
    <property type="entry name" value="OmpA"/>
    <property type="match status" value="1"/>
</dbReference>
<dbReference type="RefSeq" id="WP_168672783.1">
    <property type="nucleotide sequence ID" value="NZ_JAAVTK010000004.1"/>
</dbReference>
<evidence type="ECO:0000256" key="6">
    <source>
        <dbReference type="SAM" id="SignalP"/>
    </source>
</evidence>
<sequence length="340" mass="37149">MKTVAMYSLLWVLLLSGRLQAQDLSGAWQGVEIHLPLQGYWPALLTLQTDTGSTMTGVLFQEVGDHSDATGTFAMRGTRTPTGVQLDYTKILAENHMPASWCLGTITFSYDAAQEKLTGRSRFKPVPAGNCSTSTFELFRVRLKSAAAVAPGVWSTVRVSGREVRWFTDPALLKPLATGNSYRVALRQTTVFYIVQNFYPNARRPVTPITISVKGPLRPKAAAKPPRGPVHTAPVVLPTVLFKVGTSKLMPTATPALNQLAAELKARPALRLRIAGYTDKVGEPDKNQALSEQRAEAVKTYLLKAGIASERLSTIGYGDSRPLYPSPDARNRRVEVAEQQ</sequence>
<dbReference type="PROSITE" id="PS51123">
    <property type="entry name" value="OMPA_2"/>
    <property type="match status" value="1"/>
</dbReference>
<keyword evidence="2 4" id="KW-0472">Membrane</keyword>
<evidence type="ECO:0000259" key="7">
    <source>
        <dbReference type="PROSITE" id="PS51123"/>
    </source>
</evidence>
<keyword evidence="9" id="KW-1185">Reference proteome</keyword>
<evidence type="ECO:0000313" key="8">
    <source>
        <dbReference type="EMBL" id="NKI89136.1"/>
    </source>
</evidence>
<dbReference type="Proteomes" id="UP000717634">
    <property type="component" value="Unassembled WGS sequence"/>
</dbReference>
<dbReference type="EMBL" id="JAAVTK010000004">
    <property type="protein sequence ID" value="NKI89136.1"/>
    <property type="molecule type" value="Genomic_DNA"/>
</dbReference>
<dbReference type="InterPro" id="IPR006664">
    <property type="entry name" value="OMP_bac"/>
</dbReference>
<dbReference type="PANTHER" id="PTHR30329:SF21">
    <property type="entry name" value="LIPOPROTEIN YIAD-RELATED"/>
    <property type="match status" value="1"/>
</dbReference>
<comment type="subcellular location">
    <subcellularLocation>
        <location evidence="1">Cell outer membrane</location>
    </subcellularLocation>
</comment>
<gene>
    <name evidence="8" type="ORF">HBN54_001731</name>
</gene>
<feature type="domain" description="OmpA-like" evidence="7">
    <location>
        <begin position="229"/>
        <end position="340"/>
    </location>
</feature>
<reference evidence="8 9" key="1">
    <citation type="submission" date="2020-03" db="EMBL/GenBank/DDBJ databases">
        <title>Genomic Encyclopedia of Type Strains, Phase IV (KMG-V): Genome sequencing to study the core and pangenomes of soil and plant-associated prokaryotes.</title>
        <authorList>
            <person name="Whitman W."/>
        </authorList>
    </citation>
    <scope>NUCLEOTIDE SEQUENCE [LARGE SCALE GENOMIC DNA]</scope>
    <source>
        <strain evidence="8 9">1B</strain>
    </source>
</reference>
<feature type="chain" id="PRO_5045106814" evidence="6">
    <location>
        <begin position="22"/>
        <end position="340"/>
    </location>
</feature>
<proteinExistence type="predicted"/>
<keyword evidence="6" id="KW-0732">Signal</keyword>
<feature type="compositionally biased region" description="Basic and acidic residues" evidence="5">
    <location>
        <begin position="329"/>
        <end position="340"/>
    </location>
</feature>
<dbReference type="PANTHER" id="PTHR30329">
    <property type="entry name" value="STATOR ELEMENT OF FLAGELLAR MOTOR COMPLEX"/>
    <property type="match status" value="1"/>
</dbReference>
<feature type="region of interest" description="Disordered" evidence="5">
    <location>
        <begin position="318"/>
        <end position="340"/>
    </location>
</feature>
<organism evidence="8 9">
    <name type="scientific">Hymenobacter artigasi</name>
    <dbReference type="NCBI Taxonomy" id="2719616"/>
    <lineage>
        <taxon>Bacteria</taxon>
        <taxon>Pseudomonadati</taxon>
        <taxon>Bacteroidota</taxon>
        <taxon>Cytophagia</taxon>
        <taxon>Cytophagales</taxon>
        <taxon>Hymenobacteraceae</taxon>
        <taxon>Hymenobacter</taxon>
    </lineage>
</organism>
<comment type="caution">
    <text evidence="8">The sequence shown here is derived from an EMBL/GenBank/DDBJ whole genome shotgun (WGS) entry which is preliminary data.</text>
</comment>
<dbReference type="SUPFAM" id="SSF103088">
    <property type="entry name" value="OmpA-like"/>
    <property type="match status" value="1"/>
</dbReference>
<evidence type="ECO:0000256" key="1">
    <source>
        <dbReference type="ARBA" id="ARBA00004442"/>
    </source>
</evidence>
<keyword evidence="3" id="KW-0998">Cell outer membrane</keyword>
<protein>
    <submittedName>
        <fullName evidence="8">Outer membrane protein OmpA-like peptidoglycan-associated protein</fullName>
    </submittedName>
</protein>
<evidence type="ECO:0000313" key="9">
    <source>
        <dbReference type="Proteomes" id="UP000717634"/>
    </source>
</evidence>
<dbReference type="PRINTS" id="PR01021">
    <property type="entry name" value="OMPADOMAIN"/>
</dbReference>
<name>A0ABX1HJK8_9BACT</name>
<evidence type="ECO:0000256" key="3">
    <source>
        <dbReference type="ARBA" id="ARBA00023237"/>
    </source>
</evidence>
<evidence type="ECO:0000256" key="5">
    <source>
        <dbReference type="SAM" id="MobiDB-lite"/>
    </source>
</evidence>
<dbReference type="InterPro" id="IPR050330">
    <property type="entry name" value="Bact_OuterMem_StrucFunc"/>
</dbReference>
<evidence type="ECO:0000256" key="4">
    <source>
        <dbReference type="PROSITE-ProRule" id="PRU00473"/>
    </source>
</evidence>
<dbReference type="InterPro" id="IPR006665">
    <property type="entry name" value="OmpA-like"/>
</dbReference>
<evidence type="ECO:0000256" key="2">
    <source>
        <dbReference type="ARBA" id="ARBA00023136"/>
    </source>
</evidence>
<accession>A0ABX1HJK8</accession>
<dbReference type="CDD" id="cd07185">
    <property type="entry name" value="OmpA_C-like"/>
    <property type="match status" value="1"/>
</dbReference>
<dbReference type="Gene3D" id="3.30.1330.60">
    <property type="entry name" value="OmpA-like domain"/>
    <property type="match status" value="1"/>
</dbReference>